<organism evidence="3 4">
    <name type="scientific">SAR86 cluster bacterium</name>
    <dbReference type="NCBI Taxonomy" id="2030880"/>
    <lineage>
        <taxon>Bacteria</taxon>
        <taxon>Pseudomonadati</taxon>
        <taxon>Pseudomonadota</taxon>
        <taxon>Gammaproteobacteria</taxon>
        <taxon>SAR86 cluster</taxon>
    </lineage>
</organism>
<keyword evidence="2" id="KW-0732">Signal</keyword>
<keyword evidence="1" id="KW-0175">Coiled coil</keyword>
<comment type="caution">
    <text evidence="3">The sequence shown here is derived from an EMBL/GenBank/DDBJ whole genome shotgun (WGS) entry which is preliminary data.</text>
</comment>
<evidence type="ECO:0000313" key="3">
    <source>
        <dbReference type="EMBL" id="PCH61725.1"/>
    </source>
</evidence>
<accession>A0A2A4MNQ5</accession>
<dbReference type="EMBL" id="NVQR01000062">
    <property type="protein sequence ID" value="PCH61725.1"/>
    <property type="molecule type" value="Genomic_DNA"/>
</dbReference>
<proteinExistence type="predicted"/>
<dbReference type="Proteomes" id="UP000218172">
    <property type="component" value="Unassembled WGS sequence"/>
</dbReference>
<evidence type="ECO:0000313" key="4">
    <source>
        <dbReference type="Proteomes" id="UP000218172"/>
    </source>
</evidence>
<feature type="signal peptide" evidence="2">
    <location>
        <begin position="1"/>
        <end position="23"/>
    </location>
</feature>
<evidence type="ECO:0000256" key="2">
    <source>
        <dbReference type="SAM" id="SignalP"/>
    </source>
</evidence>
<feature type="chain" id="PRO_5012517355" evidence="2">
    <location>
        <begin position="24"/>
        <end position="345"/>
    </location>
</feature>
<sequence>MRTVFPNSLITVVLFFLTPSLFAQNQQSVDLSELQLELDQFVSVLEETLDLRPATGLFGINTGGINSAYLHSQGVLLTVKSPLAASRNRVGLTSLSSAMRNMQTRSNPFTSVQRPLVTPSTETMALSLRQDEVGEFYRNIMEKISAMDMSAAINSAIEQANRSARSLRSINFVDEEDYLTLREEMTEMRESLRLRLKDLKDFEQDLSVRDWQNELSSGDIKVELQQKLDNLLARVEPLREQAVEKAVELRQTYELASREYVQNWRKQVESFESQLYSNLCGLGVELSNLPVDEHLTVVLTGLGVESGDNQRSDKIHVINNSDLLQCQAGHIDARALQQISVAYSY</sequence>
<reference evidence="4" key="1">
    <citation type="submission" date="2017-08" db="EMBL/GenBank/DDBJ databases">
        <title>A dynamic microbial community with high functional redundancy inhabits the cold, oxic subseafloor aquifer.</title>
        <authorList>
            <person name="Tully B.J."/>
            <person name="Wheat C.G."/>
            <person name="Glazer B.T."/>
            <person name="Huber J.A."/>
        </authorList>
    </citation>
    <scope>NUCLEOTIDE SEQUENCE [LARGE SCALE GENOMIC DNA]</scope>
</reference>
<gene>
    <name evidence="3" type="ORF">COC19_04455</name>
</gene>
<dbReference type="AlphaFoldDB" id="A0A2A4MNQ5"/>
<feature type="coiled-coil region" evidence="1">
    <location>
        <begin position="221"/>
        <end position="259"/>
    </location>
</feature>
<protein>
    <submittedName>
        <fullName evidence="3">Uncharacterized protein</fullName>
    </submittedName>
</protein>
<evidence type="ECO:0000256" key="1">
    <source>
        <dbReference type="SAM" id="Coils"/>
    </source>
</evidence>
<name>A0A2A4MNQ5_9GAMM</name>